<proteinExistence type="predicted"/>
<evidence type="ECO:0000313" key="1">
    <source>
        <dbReference type="EMBL" id="CAB4142733.1"/>
    </source>
</evidence>
<reference evidence="1" key="1">
    <citation type="submission" date="2020-04" db="EMBL/GenBank/DDBJ databases">
        <authorList>
            <person name="Chiriac C."/>
            <person name="Salcher M."/>
            <person name="Ghai R."/>
            <person name="Kavagutti S V."/>
        </authorList>
    </citation>
    <scope>NUCLEOTIDE SEQUENCE</scope>
</reference>
<sequence length="210" mass="22401">MGYLDNTSLTVDAILTKKGREKLASGQGLNITQFALADDEIDYSLYEPAHPLGSAYYDVAIRNMPVIEANPDETQVMKYKLVTLPKNTTRIPVVEFGIPNISVNQRSGEVSLSPTTSPAGNRTLGYTLVLANKNAGDIIGEGITSDVGTVPVFIGDDVSATAAIAKGLTFKFIPNPSLTSTLRTTITVYGNETGGSQTIPVTVTYVQLTR</sequence>
<name>A0A6J5MBN1_9CAUD</name>
<organism evidence="1">
    <name type="scientific">uncultured Caudovirales phage</name>
    <dbReference type="NCBI Taxonomy" id="2100421"/>
    <lineage>
        <taxon>Viruses</taxon>
        <taxon>Duplodnaviria</taxon>
        <taxon>Heunggongvirae</taxon>
        <taxon>Uroviricota</taxon>
        <taxon>Caudoviricetes</taxon>
        <taxon>Peduoviridae</taxon>
        <taxon>Maltschvirus</taxon>
        <taxon>Maltschvirus maltsch</taxon>
    </lineage>
</organism>
<dbReference type="EMBL" id="LR796420">
    <property type="protein sequence ID" value="CAB4142733.1"/>
    <property type="molecule type" value="Genomic_DNA"/>
</dbReference>
<gene>
    <name evidence="1" type="ORF">UFOVP449_73</name>
</gene>
<accession>A0A6J5MBN1</accession>
<protein>
    <submittedName>
        <fullName evidence="1">Uncharacterized protein</fullName>
    </submittedName>
</protein>